<name>A0A1J1I4I5_9DIPT</name>
<evidence type="ECO:0000313" key="2">
    <source>
        <dbReference type="Proteomes" id="UP000183832"/>
    </source>
</evidence>
<dbReference type="AlphaFoldDB" id="A0A1J1I4I5"/>
<accession>A0A1J1I4I5</accession>
<dbReference type="Proteomes" id="UP000183832">
    <property type="component" value="Unassembled WGS sequence"/>
</dbReference>
<protein>
    <submittedName>
        <fullName evidence="1">CLUMA_CG008886, isoform A</fullName>
    </submittedName>
</protein>
<keyword evidence="2" id="KW-1185">Reference proteome</keyword>
<organism evidence="1 2">
    <name type="scientific">Clunio marinus</name>
    <dbReference type="NCBI Taxonomy" id="568069"/>
    <lineage>
        <taxon>Eukaryota</taxon>
        <taxon>Metazoa</taxon>
        <taxon>Ecdysozoa</taxon>
        <taxon>Arthropoda</taxon>
        <taxon>Hexapoda</taxon>
        <taxon>Insecta</taxon>
        <taxon>Pterygota</taxon>
        <taxon>Neoptera</taxon>
        <taxon>Endopterygota</taxon>
        <taxon>Diptera</taxon>
        <taxon>Nematocera</taxon>
        <taxon>Chironomoidea</taxon>
        <taxon>Chironomidae</taxon>
        <taxon>Clunio</taxon>
    </lineage>
</organism>
<reference evidence="1 2" key="1">
    <citation type="submission" date="2015-04" db="EMBL/GenBank/DDBJ databases">
        <authorList>
            <person name="Syromyatnikov M.Y."/>
            <person name="Popov V.N."/>
        </authorList>
    </citation>
    <scope>NUCLEOTIDE SEQUENCE [LARGE SCALE GENOMIC DNA]</scope>
</reference>
<evidence type="ECO:0000313" key="1">
    <source>
        <dbReference type="EMBL" id="CRK95197.1"/>
    </source>
</evidence>
<proteinExistence type="predicted"/>
<dbReference type="EMBL" id="CVRI01000041">
    <property type="protein sequence ID" value="CRK95197.1"/>
    <property type="molecule type" value="Genomic_DNA"/>
</dbReference>
<gene>
    <name evidence="1" type="ORF">CLUMA_CG008886</name>
</gene>
<sequence length="64" mass="7345">MNSFSNCSMKIKLFDCPPVKILAELNNNSLHMNNYHHSHANNYRLLVLFINIPEEPTVTSISKT</sequence>